<comment type="caution">
    <text evidence="1">The sequence shown here is derived from an EMBL/GenBank/DDBJ whole genome shotgun (WGS) entry which is preliminary data.</text>
</comment>
<dbReference type="AlphaFoldDB" id="A0AAN7NX07"/>
<proteinExistence type="predicted"/>
<accession>A0AAN7NX07</accession>
<evidence type="ECO:0000313" key="2">
    <source>
        <dbReference type="Proteomes" id="UP001333110"/>
    </source>
</evidence>
<dbReference type="EMBL" id="JAUNZN010000001">
    <property type="protein sequence ID" value="KAK4832361.1"/>
    <property type="molecule type" value="Genomic_DNA"/>
</dbReference>
<reference evidence="1 2" key="1">
    <citation type="journal article" date="2023" name="J. Hered.">
        <title>Chromosome-level genome of the wood stork (Mycteria americana) provides insight into avian chromosome evolution.</title>
        <authorList>
            <person name="Flamio R. Jr."/>
            <person name="Ramstad K.M."/>
        </authorList>
    </citation>
    <scope>NUCLEOTIDE SEQUENCE [LARGE SCALE GENOMIC DNA]</scope>
    <source>
        <strain evidence="1">JAX WOST 10</strain>
    </source>
</reference>
<dbReference type="Proteomes" id="UP001333110">
    <property type="component" value="Unassembled WGS sequence"/>
</dbReference>
<keyword evidence="2" id="KW-1185">Reference proteome</keyword>
<organism evidence="1 2">
    <name type="scientific">Mycteria americana</name>
    <name type="common">Wood stork</name>
    <dbReference type="NCBI Taxonomy" id="33587"/>
    <lineage>
        <taxon>Eukaryota</taxon>
        <taxon>Metazoa</taxon>
        <taxon>Chordata</taxon>
        <taxon>Craniata</taxon>
        <taxon>Vertebrata</taxon>
        <taxon>Euteleostomi</taxon>
        <taxon>Archelosauria</taxon>
        <taxon>Archosauria</taxon>
        <taxon>Dinosauria</taxon>
        <taxon>Saurischia</taxon>
        <taxon>Theropoda</taxon>
        <taxon>Coelurosauria</taxon>
        <taxon>Aves</taxon>
        <taxon>Neognathae</taxon>
        <taxon>Neoaves</taxon>
        <taxon>Aequornithes</taxon>
        <taxon>Ciconiiformes</taxon>
        <taxon>Ciconiidae</taxon>
        <taxon>Mycteria</taxon>
    </lineage>
</organism>
<gene>
    <name evidence="1" type="ORF">QYF61_021960</name>
</gene>
<name>A0AAN7NX07_MYCAM</name>
<sequence>MWHLGTWFSGGLGSASGPVNLMRFNKAKCRVLHLGQGNCQYQYSLGDEGIENSPVEKDLRCA</sequence>
<evidence type="ECO:0000313" key="1">
    <source>
        <dbReference type="EMBL" id="KAK4832361.1"/>
    </source>
</evidence>
<protein>
    <submittedName>
        <fullName evidence="1">Uncharacterized protein</fullName>
    </submittedName>
</protein>